<dbReference type="Gene3D" id="3.40.50.410">
    <property type="entry name" value="von Willebrand factor, type A domain"/>
    <property type="match status" value="1"/>
</dbReference>
<dbReference type="PROSITE" id="PS50234">
    <property type="entry name" value="VWFA"/>
    <property type="match status" value="1"/>
</dbReference>
<name>A0A2V3Y824_9FIRM</name>
<feature type="domain" description="VWFA" evidence="1">
    <location>
        <begin position="7"/>
        <end position="149"/>
    </location>
</feature>
<dbReference type="SUPFAM" id="SSF53300">
    <property type="entry name" value="vWA-like"/>
    <property type="match status" value="1"/>
</dbReference>
<dbReference type="InterPro" id="IPR036465">
    <property type="entry name" value="vWFA_dom_sf"/>
</dbReference>
<organism evidence="2 3">
    <name type="scientific">Hungatella effluvii</name>
    <dbReference type="NCBI Taxonomy" id="1096246"/>
    <lineage>
        <taxon>Bacteria</taxon>
        <taxon>Bacillati</taxon>
        <taxon>Bacillota</taxon>
        <taxon>Clostridia</taxon>
        <taxon>Lachnospirales</taxon>
        <taxon>Lachnospiraceae</taxon>
        <taxon>Hungatella</taxon>
    </lineage>
</organism>
<comment type="caution">
    <text evidence="2">The sequence shown here is derived from an EMBL/GenBank/DDBJ whole genome shotgun (WGS) entry which is preliminary data.</text>
</comment>
<dbReference type="InterPro" id="IPR002035">
    <property type="entry name" value="VWF_A"/>
</dbReference>
<dbReference type="CDD" id="cd00198">
    <property type="entry name" value="vWFA"/>
    <property type="match status" value="1"/>
</dbReference>
<gene>
    <name evidence="2" type="ORF">DFR60_103178</name>
</gene>
<dbReference type="Proteomes" id="UP000248057">
    <property type="component" value="Unassembled WGS sequence"/>
</dbReference>
<dbReference type="RefSeq" id="WP_110322229.1">
    <property type="nucleotide sequence ID" value="NZ_QJKD01000003.1"/>
</dbReference>
<reference evidence="2 3" key="1">
    <citation type="submission" date="2018-05" db="EMBL/GenBank/DDBJ databases">
        <title>Genomic Encyclopedia of Type Strains, Phase IV (KMG-IV): sequencing the most valuable type-strain genomes for metagenomic binning, comparative biology and taxonomic classification.</title>
        <authorList>
            <person name="Goeker M."/>
        </authorList>
    </citation>
    <scope>NUCLEOTIDE SEQUENCE [LARGE SCALE GENOMIC DNA]</scope>
    <source>
        <strain evidence="2 3">DSM 24995</strain>
    </source>
</reference>
<protein>
    <recommendedName>
        <fullName evidence="1">VWFA domain-containing protein</fullName>
    </recommendedName>
</protein>
<dbReference type="GeneID" id="86060692"/>
<evidence type="ECO:0000313" key="3">
    <source>
        <dbReference type="Proteomes" id="UP000248057"/>
    </source>
</evidence>
<keyword evidence="3" id="KW-1185">Reference proteome</keyword>
<dbReference type="AlphaFoldDB" id="A0A2V3Y824"/>
<proteinExistence type="predicted"/>
<dbReference type="EMBL" id="QJKD01000003">
    <property type="protein sequence ID" value="PXX55127.1"/>
    <property type="molecule type" value="Genomic_DNA"/>
</dbReference>
<sequence length="222" mass="25131">MRKGLTEIIFILDRSGSMSGLESDTIGGFNSLIEKQKEEGSEACITTVLFDDKIELLHDRNNLAELGPMTEKDYFVRGSTALLDAVGETVHRMETIYQYARDEDIPEKTMVVITTDGMENSSRRYSYSEVSQMVKLSQERRGWEYIFLGANLDAAETACRIGIRRDHAANYTYDGKGIQCCYDSVSMAVKSMRSNKECPIEIPEFLKKVREDYEARSGAVKK</sequence>
<evidence type="ECO:0000259" key="1">
    <source>
        <dbReference type="PROSITE" id="PS50234"/>
    </source>
</evidence>
<evidence type="ECO:0000313" key="2">
    <source>
        <dbReference type="EMBL" id="PXX55127.1"/>
    </source>
</evidence>
<accession>A0A2V3Y824</accession>